<evidence type="ECO:0008006" key="4">
    <source>
        <dbReference type="Google" id="ProtNLM"/>
    </source>
</evidence>
<keyword evidence="1" id="KW-0732">Signal</keyword>
<name>A0A2T3KUJ6_PHOLD</name>
<sequence>MKIILPVILLLMSASSFSSTSTIKCIYKSYSDAEGSHKVKKDLVLSFLLDSDNNKSYVLGNNGSNEVVKIVGTGHVTFLESTSSGNVMTTTITDNMKTVHSRNSVLFGKLIPSQYYGECEAM</sequence>
<evidence type="ECO:0000313" key="2">
    <source>
        <dbReference type="EMBL" id="PSV10468.1"/>
    </source>
</evidence>
<dbReference type="Proteomes" id="UP000240530">
    <property type="component" value="Unassembled WGS sequence"/>
</dbReference>
<gene>
    <name evidence="2" type="ORF">C0W93_12145</name>
</gene>
<evidence type="ECO:0000313" key="3">
    <source>
        <dbReference type="Proteomes" id="UP000240530"/>
    </source>
</evidence>
<organism evidence="2 3">
    <name type="scientific">Photobacterium leiognathi subsp. mandapamensis</name>
    <name type="common">Photobacterium mandapamensis</name>
    <dbReference type="NCBI Taxonomy" id="48408"/>
    <lineage>
        <taxon>Bacteria</taxon>
        <taxon>Pseudomonadati</taxon>
        <taxon>Pseudomonadota</taxon>
        <taxon>Gammaproteobacteria</taxon>
        <taxon>Vibrionales</taxon>
        <taxon>Vibrionaceae</taxon>
        <taxon>Photobacterium</taxon>
    </lineage>
</organism>
<evidence type="ECO:0000256" key="1">
    <source>
        <dbReference type="SAM" id="SignalP"/>
    </source>
</evidence>
<reference evidence="2 3" key="1">
    <citation type="submission" date="2018-03" db="EMBL/GenBank/DDBJ databases">
        <title>Whole genome sequencing of Histamine producing bacteria.</title>
        <authorList>
            <person name="Butler K."/>
        </authorList>
    </citation>
    <scope>NUCLEOTIDE SEQUENCE [LARGE SCALE GENOMIC DNA]</scope>
    <source>
        <strain evidence="2 3">Res.4.1</strain>
    </source>
</reference>
<protein>
    <recommendedName>
        <fullName evidence="4">Adhesin</fullName>
    </recommendedName>
</protein>
<dbReference type="AlphaFoldDB" id="A0A2T3KUJ6"/>
<feature type="signal peptide" evidence="1">
    <location>
        <begin position="1"/>
        <end position="18"/>
    </location>
</feature>
<feature type="chain" id="PRO_5015736583" description="Adhesin" evidence="1">
    <location>
        <begin position="19"/>
        <end position="122"/>
    </location>
</feature>
<comment type="caution">
    <text evidence="2">The sequence shown here is derived from an EMBL/GenBank/DDBJ whole genome shotgun (WGS) entry which is preliminary data.</text>
</comment>
<accession>A0A2T3KUJ6</accession>
<proteinExistence type="predicted"/>
<dbReference type="EMBL" id="PYNS01000012">
    <property type="protein sequence ID" value="PSV10468.1"/>
    <property type="molecule type" value="Genomic_DNA"/>
</dbReference>
<dbReference type="RefSeq" id="WP_107185228.1">
    <property type="nucleotide sequence ID" value="NZ_JAWQGC010000001.1"/>
</dbReference>